<keyword evidence="11" id="KW-0966">Cell projection</keyword>
<protein>
    <submittedName>
        <fullName evidence="11">Flagellar motor protein MotB</fullName>
    </submittedName>
</protein>
<feature type="region of interest" description="Disordered" evidence="8">
    <location>
        <begin position="293"/>
        <end position="341"/>
    </location>
</feature>
<dbReference type="PANTHER" id="PTHR30329">
    <property type="entry name" value="STATOR ELEMENT OF FLAGELLAR MOTOR COMPLEX"/>
    <property type="match status" value="1"/>
</dbReference>
<dbReference type="GO" id="GO:0005886">
    <property type="term" value="C:plasma membrane"/>
    <property type="evidence" value="ECO:0007669"/>
    <property type="project" value="UniProtKB-SubCell"/>
</dbReference>
<dbReference type="AlphaFoldDB" id="A0A853F9C6"/>
<dbReference type="RefSeq" id="WP_129967408.1">
    <property type="nucleotide sequence ID" value="NZ_JACCEW010000001.1"/>
</dbReference>
<evidence type="ECO:0000256" key="8">
    <source>
        <dbReference type="SAM" id="MobiDB-lite"/>
    </source>
</evidence>
<dbReference type="SUPFAM" id="SSF103088">
    <property type="entry name" value="OmpA-like"/>
    <property type="match status" value="1"/>
</dbReference>
<evidence type="ECO:0000256" key="3">
    <source>
        <dbReference type="ARBA" id="ARBA00022475"/>
    </source>
</evidence>
<comment type="similarity">
    <text evidence="2">Belongs to the MotB family.</text>
</comment>
<evidence type="ECO:0000256" key="1">
    <source>
        <dbReference type="ARBA" id="ARBA00004162"/>
    </source>
</evidence>
<dbReference type="OrthoDB" id="9809186at2"/>
<dbReference type="InterPro" id="IPR006665">
    <property type="entry name" value="OmpA-like"/>
</dbReference>
<evidence type="ECO:0000256" key="4">
    <source>
        <dbReference type="ARBA" id="ARBA00022692"/>
    </source>
</evidence>
<dbReference type="PANTHER" id="PTHR30329:SF18">
    <property type="entry name" value="MOTILITY PROTEIN B"/>
    <property type="match status" value="1"/>
</dbReference>
<dbReference type="EMBL" id="JACCEW010000001">
    <property type="protein sequence ID" value="NYT35540.1"/>
    <property type="molecule type" value="Genomic_DNA"/>
</dbReference>
<dbReference type="CDD" id="cd07185">
    <property type="entry name" value="OmpA_C-like"/>
    <property type="match status" value="1"/>
</dbReference>
<feature type="transmembrane region" description="Helical" evidence="9">
    <location>
        <begin position="27"/>
        <end position="49"/>
    </location>
</feature>
<keyword evidence="5 9" id="KW-1133">Transmembrane helix</keyword>
<evidence type="ECO:0000313" key="11">
    <source>
        <dbReference type="EMBL" id="NYT35540.1"/>
    </source>
</evidence>
<evidence type="ECO:0000256" key="6">
    <source>
        <dbReference type="ARBA" id="ARBA00023136"/>
    </source>
</evidence>
<comment type="subcellular location">
    <subcellularLocation>
        <location evidence="1">Cell membrane</location>
        <topology evidence="1">Single-pass membrane protein</topology>
    </subcellularLocation>
</comment>
<evidence type="ECO:0000259" key="10">
    <source>
        <dbReference type="PROSITE" id="PS51123"/>
    </source>
</evidence>
<dbReference type="Pfam" id="PF00691">
    <property type="entry name" value="OmpA"/>
    <property type="match status" value="1"/>
</dbReference>
<evidence type="ECO:0000256" key="9">
    <source>
        <dbReference type="SAM" id="Phobius"/>
    </source>
</evidence>
<dbReference type="InterPro" id="IPR050330">
    <property type="entry name" value="Bact_OuterMem_StrucFunc"/>
</dbReference>
<dbReference type="InterPro" id="IPR025713">
    <property type="entry name" value="MotB-like_N_dom"/>
</dbReference>
<comment type="caution">
    <text evidence="11">The sequence shown here is derived from an EMBL/GenBank/DDBJ whole genome shotgun (WGS) entry which is preliminary data.</text>
</comment>
<dbReference type="PROSITE" id="PS51123">
    <property type="entry name" value="OMPA_2"/>
    <property type="match status" value="1"/>
</dbReference>
<evidence type="ECO:0000313" key="12">
    <source>
        <dbReference type="Proteomes" id="UP000580517"/>
    </source>
</evidence>
<keyword evidence="11" id="KW-0282">Flagellum</keyword>
<accession>A0A853F9C6</accession>
<feature type="domain" description="OmpA-like" evidence="10">
    <location>
        <begin position="148"/>
        <end position="268"/>
    </location>
</feature>
<keyword evidence="4 9" id="KW-0812">Transmembrane</keyword>
<feature type="region of interest" description="Disordered" evidence="8">
    <location>
        <begin position="76"/>
        <end position="107"/>
    </location>
</feature>
<dbReference type="Gene3D" id="3.30.1330.60">
    <property type="entry name" value="OmpA-like domain"/>
    <property type="match status" value="1"/>
</dbReference>
<keyword evidence="3" id="KW-1003">Cell membrane</keyword>
<evidence type="ECO:0000256" key="7">
    <source>
        <dbReference type="PROSITE-ProRule" id="PRU00473"/>
    </source>
</evidence>
<proteinExistence type="inferred from homology"/>
<keyword evidence="12" id="KW-1185">Reference proteome</keyword>
<dbReference type="InterPro" id="IPR036737">
    <property type="entry name" value="OmpA-like_sf"/>
</dbReference>
<dbReference type="NCBIfam" id="NF006548">
    <property type="entry name" value="PRK09041.1"/>
    <property type="match status" value="1"/>
</dbReference>
<sequence length="341" mass="37311">MSKSEPRIVVRRRRPHVSAEHGGSWKIAYADFMTAMMAFFLVMWLLAIVPQKDLHTIAEYFRMPLITAITTGPSVSSRPSVIPGGEPSAIPNVAPRPAPRPNVHEDGDRRDVERLENLKAELDALIRTDPVLKAFRPQLLLDMTPDGLRIQIIDRQNRPMFSTGSAQVQPYMRDILRQLGPTFNKLPNRISISGHTDSIQYANGERGYSNWELSADRANAARQELVQGGMDEAKVKRVIGLSSSVSLIKDDPAAAVNRRISIVVLNRRAERRIDQQYAIRTDTARLRELLEPAGDSPAADTASADKPLSASPPGRELPAEGLSGHTSGDGAQPAGGVAGQP</sequence>
<organism evidence="11 12">
    <name type="scientific">Allopusillimonas soli</name>
    <dbReference type="NCBI Taxonomy" id="659016"/>
    <lineage>
        <taxon>Bacteria</taxon>
        <taxon>Pseudomonadati</taxon>
        <taxon>Pseudomonadota</taxon>
        <taxon>Betaproteobacteria</taxon>
        <taxon>Burkholderiales</taxon>
        <taxon>Alcaligenaceae</taxon>
        <taxon>Allopusillimonas</taxon>
    </lineage>
</organism>
<keyword evidence="6 7" id="KW-0472">Membrane</keyword>
<name>A0A853F9C6_9BURK</name>
<dbReference type="Pfam" id="PF13677">
    <property type="entry name" value="MotB_plug"/>
    <property type="match status" value="1"/>
</dbReference>
<keyword evidence="11" id="KW-0969">Cilium</keyword>
<evidence type="ECO:0000256" key="5">
    <source>
        <dbReference type="ARBA" id="ARBA00022989"/>
    </source>
</evidence>
<evidence type="ECO:0000256" key="2">
    <source>
        <dbReference type="ARBA" id="ARBA00008914"/>
    </source>
</evidence>
<reference evidence="11 12" key="1">
    <citation type="submission" date="2020-07" db="EMBL/GenBank/DDBJ databases">
        <title>Taxonomic revisions and descriptions of new bacterial species based on genomic comparisons in the high-G+C-content subgroup of the family Alcaligenaceae.</title>
        <authorList>
            <person name="Szabo A."/>
            <person name="Felfoldi T."/>
        </authorList>
    </citation>
    <scope>NUCLEOTIDE SEQUENCE [LARGE SCALE GENOMIC DNA]</scope>
    <source>
        <strain evidence="11 12">DSM 25264</strain>
    </source>
</reference>
<dbReference type="Proteomes" id="UP000580517">
    <property type="component" value="Unassembled WGS sequence"/>
</dbReference>
<gene>
    <name evidence="11" type="primary">motB</name>
    <name evidence="11" type="ORF">H0A68_01535</name>
</gene>